<dbReference type="Pfam" id="PF12565">
    <property type="entry name" value="DUF3747"/>
    <property type="match status" value="1"/>
</dbReference>
<feature type="compositionally biased region" description="Pro residues" evidence="1">
    <location>
        <begin position="324"/>
        <end position="333"/>
    </location>
</feature>
<reference evidence="4" key="1">
    <citation type="submission" date="2018-02" db="EMBL/GenBank/DDBJ databases">
        <authorList>
            <person name="Moore K."/>
            <person name="Momper L."/>
        </authorList>
    </citation>
    <scope>NUCLEOTIDE SEQUENCE [LARGE SCALE GENOMIC DNA]</scope>
    <source>
        <strain evidence="4">ULC18</strain>
    </source>
</reference>
<organism evidence="3 4">
    <name type="scientific">Stenomitos frigidus ULC18</name>
    <dbReference type="NCBI Taxonomy" id="2107698"/>
    <lineage>
        <taxon>Bacteria</taxon>
        <taxon>Bacillati</taxon>
        <taxon>Cyanobacteriota</taxon>
        <taxon>Cyanophyceae</taxon>
        <taxon>Leptolyngbyales</taxon>
        <taxon>Leptolyngbyaceae</taxon>
        <taxon>Stenomitos</taxon>
    </lineage>
</organism>
<proteinExistence type="predicted"/>
<evidence type="ECO:0000256" key="1">
    <source>
        <dbReference type="SAM" id="MobiDB-lite"/>
    </source>
</evidence>
<feature type="compositionally biased region" description="Low complexity" evidence="1">
    <location>
        <begin position="344"/>
        <end position="361"/>
    </location>
</feature>
<keyword evidence="4" id="KW-1185">Reference proteome</keyword>
<gene>
    <name evidence="3" type="ORF">C7B82_01130</name>
</gene>
<name>A0A2T1ERG2_9CYAN</name>
<reference evidence="3 4" key="2">
    <citation type="submission" date="2018-03" db="EMBL/GenBank/DDBJ databases">
        <title>The ancient ancestry and fast evolution of plastids.</title>
        <authorList>
            <person name="Moore K.R."/>
            <person name="Magnabosco C."/>
            <person name="Momper L."/>
            <person name="Gold D.A."/>
            <person name="Bosak T."/>
            <person name="Fournier G.P."/>
        </authorList>
    </citation>
    <scope>NUCLEOTIDE SEQUENCE [LARGE SCALE GENOMIC DNA]</scope>
    <source>
        <strain evidence="3 4">ULC18</strain>
    </source>
</reference>
<dbReference type="OrthoDB" id="9759810at2"/>
<keyword evidence="2" id="KW-0732">Signal</keyword>
<feature type="signal peptide" evidence="2">
    <location>
        <begin position="1"/>
        <end position="26"/>
    </location>
</feature>
<dbReference type="InterPro" id="IPR022222">
    <property type="entry name" value="DUF3747"/>
</dbReference>
<feature type="region of interest" description="Disordered" evidence="1">
    <location>
        <begin position="324"/>
        <end position="383"/>
    </location>
</feature>
<dbReference type="Proteomes" id="UP000239576">
    <property type="component" value="Unassembled WGS sequence"/>
</dbReference>
<dbReference type="AlphaFoldDB" id="A0A2T1ERG2"/>
<accession>A0A2T1ERG2</accession>
<dbReference type="EMBL" id="PVWK01000009">
    <property type="protein sequence ID" value="PSB35238.1"/>
    <property type="molecule type" value="Genomic_DNA"/>
</dbReference>
<feature type="compositionally biased region" description="Low complexity" evidence="1">
    <location>
        <begin position="220"/>
        <end position="235"/>
    </location>
</feature>
<evidence type="ECO:0000313" key="4">
    <source>
        <dbReference type="Proteomes" id="UP000239576"/>
    </source>
</evidence>
<evidence type="ECO:0000313" key="3">
    <source>
        <dbReference type="EMBL" id="PSB35238.1"/>
    </source>
</evidence>
<feature type="chain" id="PRO_5015772563" evidence="2">
    <location>
        <begin position="27"/>
        <end position="383"/>
    </location>
</feature>
<protein>
    <submittedName>
        <fullName evidence="3">Sporulation protein</fullName>
    </submittedName>
</protein>
<feature type="compositionally biased region" description="Polar residues" evidence="1">
    <location>
        <begin position="286"/>
        <end position="296"/>
    </location>
</feature>
<feature type="region of interest" description="Disordered" evidence="1">
    <location>
        <begin position="217"/>
        <end position="309"/>
    </location>
</feature>
<sequence length="383" mass="40003">MMTRLKLVALSTLALSSLTPMKPADAALFSKAALDPSKLTLIASPYGSNAHQLLIVEQVSNNRACWSESGSSPTVVDPLLANFDFTGICGRSTDANGYSIRMGDQDLGLQYSLRVVQRNGDLLLVGVSNRDRTAPEIPIGRAGGVTNGFAKLYLNPGWRITRRVYDNQPLGHFYLTNDQPLNSAIAAAPVTLPAPVSPSLPKPSLPLPVSRPDIIITPNSTVSSQPTRPTSTSIPIPVPPPESASVKGTLRPVPALTPSASVPAPSVSAPTTTVTVSRPKPAVPSGASQSVTTTRSPVKGKPIRVPIPPAATRPIFESSIEAMQPPPAPPLAPAPSVIQLPATRSPVTPPSVTRPVVQPQPIVKNPTPSAVKPGDFVVPTTAL</sequence>
<evidence type="ECO:0000256" key="2">
    <source>
        <dbReference type="SAM" id="SignalP"/>
    </source>
</evidence>
<comment type="caution">
    <text evidence="3">The sequence shown here is derived from an EMBL/GenBank/DDBJ whole genome shotgun (WGS) entry which is preliminary data.</text>
</comment>
<feature type="compositionally biased region" description="Low complexity" evidence="1">
    <location>
        <begin position="252"/>
        <end position="277"/>
    </location>
</feature>